<evidence type="ECO:0000313" key="1">
    <source>
        <dbReference type="EMBL" id="TYZ27367.1"/>
    </source>
</evidence>
<keyword evidence="2" id="KW-1185">Reference proteome</keyword>
<reference evidence="1 2" key="1">
    <citation type="submission" date="2019-08" db="EMBL/GenBank/DDBJ databases">
        <title>Selenomonas sp. mPRGC5 and Selenomonas sp. mPRGC8 isolated from ruminal fluid of dairy goat (Capra hircus).</title>
        <authorList>
            <person name="Poothong S."/>
            <person name="Nuengjamnong C."/>
            <person name="Tanasupawat S."/>
        </authorList>
    </citation>
    <scope>NUCLEOTIDE SEQUENCE [LARGE SCALE GENOMIC DNA]</scope>
    <source>
        <strain evidence="2">mPRGC8</strain>
    </source>
</reference>
<organism evidence="1 2">
    <name type="scientific">Selenomonas caprae</name>
    <dbReference type="NCBI Taxonomy" id="2606905"/>
    <lineage>
        <taxon>Bacteria</taxon>
        <taxon>Bacillati</taxon>
        <taxon>Bacillota</taxon>
        <taxon>Negativicutes</taxon>
        <taxon>Selenomonadales</taxon>
        <taxon>Selenomonadaceae</taxon>
        <taxon>Selenomonas</taxon>
    </lineage>
</organism>
<dbReference type="EMBL" id="VTOZ01000028">
    <property type="protein sequence ID" value="TYZ27367.1"/>
    <property type="molecule type" value="Genomic_DNA"/>
</dbReference>
<gene>
    <name evidence="1" type="ORF">FZ041_11795</name>
</gene>
<evidence type="ECO:0000313" key="2">
    <source>
        <dbReference type="Proteomes" id="UP000322783"/>
    </source>
</evidence>
<proteinExistence type="predicted"/>
<sequence>MSKKKLREFINDVIKQRAEMVLEKRERPLFVDEQPYYFVDFQDNLLNKMSLEVCDAFARGSGNELQRKMAAVYSSSAMTFNIFGNSPVQVGENTCGWPVGKYTLQYERQLPVLKRGGKANLDVQLTNGKEIIFFEMKMLEWLFYKPSGLARAYLHDEARYYNREMFFVAEILIKWLMNKDALNRSVYSCKYSQFDAFQILKHIIGIYNGVVEQKEEFSEVKKITLVVGYWTVPTSVMNNMSANLQDEYKKAEDKMKEEIADFQKCLGDIRAMFEIKGVELSVKVMTVKEILSCVKKNKDKVRKRYL</sequence>
<name>A0A5D6WHY9_9FIRM</name>
<dbReference type="RefSeq" id="WP_149189707.1">
    <property type="nucleotide sequence ID" value="NZ_VTOZ01000028.1"/>
</dbReference>
<dbReference type="AlphaFoldDB" id="A0A5D6WHY9"/>
<comment type="caution">
    <text evidence="1">The sequence shown here is derived from an EMBL/GenBank/DDBJ whole genome shotgun (WGS) entry which is preliminary data.</text>
</comment>
<accession>A0A5D6WHY9</accession>
<protein>
    <submittedName>
        <fullName evidence="1">Uncharacterized protein</fullName>
    </submittedName>
</protein>
<dbReference type="Proteomes" id="UP000322783">
    <property type="component" value="Unassembled WGS sequence"/>
</dbReference>